<feature type="transmembrane region" description="Helical" evidence="1">
    <location>
        <begin position="31"/>
        <end position="52"/>
    </location>
</feature>
<dbReference type="Proteomes" id="UP001060164">
    <property type="component" value="Chromosome"/>
</dbReference>
<keyword evidence="1" id="KW-0812">Transmembrane</keyword>
<reference evidence="3" key="1">
    <citation type="journal article" date="2022" name="Cell">
        <title>Design, construction, and in vivo augmentation of a complex gut microbiome.</title>
        <authorList>
            <person name="Cheng A.G."/>
            <person name="Ho P.Y."/>
            <person name="Aranda-Diaz A."/>
            <person name="Jain S."/>
            <person name="Yu F.B."/>
            <person name="Meng X."/>
            <person name="Wang M."/>
            <person name="Iakiviak M."/>
            <person name="Nagashima K."/>
            <person name="Zhao A."/>
            <person name="Murugkar P."/>
            <person name="Patil A."/>
            <person name="Atabakhsh K."/>
            <person name="Weakley A."/>
            <person name="Yan J."/>
            <person name="Brumbaugh A.R."/>
            <person name="Higginbottom S."/>
            <person name="Dimas A."/>
            <person name="Shiver A.L."/>
            <person name="Deutschbauer A."/>
            <person name="Neff N."/>
            <person name="Sonnenburg J.L."/>
            <person name="Huang K.C."/>
            <person name="Fischbach M.A."/>
        </authorList>
    </citation>
    <scope>NUCLEOTIDE SEQUENCE</scope>
    <source>
        <strain evidence="3">DSM 19829</strain>
    </source>
</reference>
<dbReference type="EMBL" id="CP102290">
    <property type="protein sequence ID" value="UWP58148.1"/>
    <property type="molecule type" value="Genomic_DNA"/>
</dbReference>
<evidence type="ECO:0000313" key="4">
    <source>
        <dbReference type="Proteomes" id="UP001060164"/>
    </source>
</evidence>
<evidence type="ECO:0000313" key="3">
    <source>
        <dbReference type="EMBL" id="UWP58148.1"/>
    </source>
</evidence>
<keyword evidence="1" id="KW-1133">Transmembrane helix</keyword>
<accession>A0ABY5VDT9</accession>
<dbReference type="PANTHER" id="PTHR34351:SF1">
    <property type="entry name" value="SLR1927 PROTEIN"/>
    <property type="match status" value="1"/>
</dbReference>
<evidence type="ECO:0000259" key="2">
    <source>
        <dbReference type="Pfam" id="PF01882"/>
    </source>
</evidence>
<proteinExistence type="predicted"/>
<keyword evidence="4" id="KW-1185">Reference proteome</keyword>
<name>A0ABY5VDT9_9FIRM</name>
<gene>
    <name evidence="3" type="ORF">NQ502_12185</name>
</gene>
<keyword evidence="1" id="KW-0472">Membrane</keyword>
<dbReference type="Pfam" id="PF01882">
    <property type="entry name" value="DUF58"/>
    <property type="match status" value="1"/>
</dbReference>
<evidence type="ECO:0000256" key="1">
    <source>
        <dbReference type="SAM" id="Phobius"/>
    </source>
</evidence>
<organism evidence="3 4">
    <name type="scientific">Ruminococcus gauvreauii</name>
    <dbReference type="NCBI Taxonomy" id="438033"/>
    <lineage>
        <taxon>Bacteria</taxon>
        <taxon>Bacillati</taxon>
        <taxon>Bacillota</taxon>
        <taxon>Clostridia</taxon>
        <taxon>Eubacteriales</taxon>
        <taxon>Oscillospiraceae</taxon>
        <taxon>Ruminococcus</taxon>
    </lineage>
</organism>
<dbReference type="PANTHER" id="PTHR34351">
    <property type="entry name" value="SLR1927 PROTEIN-RELATED"/>
    <property type="match status" value="1"/>
</dbReference>
<dbReference type="InterPro" id="IPR002881">
    <property type="entry name" value="DUF58"/>
</dbReference>
<protein>
    <submittedName>
        <fullName evidence="3">DUF58 domain-containing protein</fullName>
    </submittedName>
</protein>
<feature type="domain" description="DUF58" evidence="2">
    <location>
        <begin position="201"/>
        <end position="312"/>
    </location>
</feature>
<feature type="transmembrane region" description="Helical" evidence="1">
    <location>
        <begin position="9"/>
        <end position="25"/>
    </location>
</feature>
<sequence>MKGNMAKSRICYGIWFLLTILLYLWSDSWTALFLAAVTVLLAVFSGISVLLMKHKVDCTFEIRRMTGKKRPIRGVLCMTNRGMIPIPKAGCRLRIENRVTGEETTQFLYCSLPAAKTERVEWELKSNYCGNIRITVESLQCFDVFGMFSVRELPGTKGQAIVLPDIFPTEVVITESNTSNWESVTYSSVKKGDDPSEIFGIREYMPGDSLKSIHWKLSGKLDELYVKELSLPVENSILVVYETGILGEKPEKASVRDAMMEAFLSVSQSLIEDGHIHALGWYDQAKERFTCEEVPTEDDLAAMLGGLLAVRPGENGYSSLHYYLQDYIENPFAHIIYITAQQPGAELDRLMQFCTVSVLLCKEKLSEKEQGAQGTHLVFSPDHMEEALCQLIV</sequence>
<dbReference type="RefSeq" id="WP_028529536.1">
    <property type="nucleotide sequence ID" value="NZ_CABLBR010000027.1"/>
</dbReference>